<feature type="compositionally biased region" description="Acidic residues" evidence="1">
    <location>
        <begin position="400"/>
        <end position="429"/>
    </location>
</feature>
<organism evidence="3 4">
    <name type="scientific">Escallonia rubra</name>
    <dbReference type="NCBI Taxonomy" id="112253"/>
    <lineage>
        <taxon>Eukaryota</taxon>
        <taxon>Viridiplantae</taxon>
        <taxon>Streptophyta</taxon>
        <taxon>Embryophyta</taxon>
        <taxon>Tracheophyta</taxon>
        <taxon>Spermatophyta</taxon>
        <taxon>Magnoliopsida</taxon>
        <taxon>eudicotyledons</taxon>
        <taxon>Gunneridae</taxon>
        <taxon>Pentapetalae</taxon>
        <taxon>asterids</taxon>
        <taxon>campanulids</taxon>
        <taxon>Escalloniales</taxon>
        <taxon>Escalloniaceae</taxon>
        <taxon>Escallonia</taxon>
    </lineage>
</organism>
<feature type="non-terminal residue" evidence="3">
    <location>
        <position position="1820"/>
    </location>
</feature>
<dbReference type="GO" id="GO:0004386">
    <property type="term" value="F:helicase activity"/>
    <property type="evidence" value="ECO:0007669"/>
    <property type="project" value="InterPro"/>
</dbReference>
<dbReference type="InterPro" id="IPR041677">
    <property type="entry name" value="DNA2/NAM7_AAA_11"/>
</dbReference>
<dbReference type="InterPro" id="IPR047187">
    <property type="entry name" value="SF1_C_Upf1"/>
</dbReference>
<evidence type="ECO:0000259" key="2">
    <source>
        <dbReference type="SMART" id="SM00382"/>
    </source>
</evidence>
<evidence type="ECO:0000256" key="1">
    <source>
        <dbReference type="SAM" id="MobiDB-lite"/>
    </source>
</evidence>
<dbReference type="Proteomes" id="UP001187471">
    <property type="component" value="Unassembled WGS sequence"/>
</dbReference>
<dbReference type="PANTHER" id="PTHR10887">
    <property type="entry name" value="DNA2/NAM7 HELICASE FAMILY"/>
    <property type="match status" value="1"/>
</dbReference>
<feature type="compositionally biased region" description="Basic and acidic residues" evidence="1">
    <location>
        <begin position="1376"/>
        <end position="1388"/>
    </location>
</feature>
<feature type="domain" description="AAA+ ATPase" evidence="2">
    <location>
        <begin position="1180"/>
        <end position="1604"/>
    </location>
</feature>
<dbReference type="SMART" id="SM00382">
    <property type="entry name" value="AAA"/>
    <property type="match status" value="2"/>
</dbReference>
<proteinExistence type="predicted"/>
<feature type="domain" description="AAA+ ATPase" evidence="2">
    <location>
        <begin position="262"/>
        <end position="526"/>
    </location>
</feature>
<dbReference type="Pfam" id="PF13087">
    <property type="entry name" value="AAA_12"/>
    <property type="match status" value="2"/>
</dbReference>
<evidence type="ECO:0000313" key="4">
    <source>
        <dbReference type="Proteomes" id="UP001187471"/>
    </source>
</evidence>
<dbReference type="CDD" id="cd18808">
    <property type="entry name" value="SF1_C_Upf1"/>
    <property type="match status" value="1"/>
</dbReference>
<comment type="caution">
    <text evidence="3">The sequence shown here is derived from an EMBL/GenBank/DDBJ whole genome shotgun (WGS) entry which is preliminary data.</text>
</comment>
<dbReference type="SUPFAM" id="SSF52540">
    <property type="entry name" value="P-loop containing nucleoside triphosphate hydrolases"/>
    <property type="match status" value="2"/>
</dbReference>
<dbReference type="InterPro" id="IPR003593">
    <property type="entry name" value="AAA+_ATPase"/>
</dbReference>
<feature type="region of interest" description="Disordered" evidence="1">
    <location>
        <begin position="1287"/>
        <end position="1398"/>
    </location>
</feature>
<dbReference type="Pfam" id="PF13086">
    <property type="entry name" value="AAA_11"/>
    <property type="match status" value="3"/>
</dbReference>
<feature type="compositionally biased region" description="Acidic residues" evidence="1">
    <location>
        <begin position="1295"/>
        <end position="1365"/>
    </location>
</feature>
<accession>A0AA88QM19</accession>
<sequence length="1820" mass="204086">MEEFKGRSLIDVIFSWSIEDVLNKDLYRGKVAEIPKTFSSTSIYLKSFIYPLIEETRADLSSHMATLFRAPICQIFDARISKDHKPPKDLYYHLSLMTVRDTENGEVEYEPEVGDLIALTDVRPKCVNDLNRPRTSYLLAYVQGKSEISDDLLILSSKPIVYERNEQKRGTLFAVSLTNLTTNTRIWNALNLDLEGANTNIIRKVLQPSHAVGENCTLCSPETIRGFPIASLREAIRQFIKLDDSQEAAVLSCIATRECHHQNGVKLIWGPPGTGKTKTVASLLFALLRMKCRTLTCAPTNIAVLGVAARFMGMVQDTLEYDTYGLGDVLLFGNGRRMKIQDCEELHDVFLSKRVASLAACFAPFSGWKGSIDSMILLFEDPEELYSLYIEKEKSKGKDSDDDSGEDEDEEEAVKDEEEEEEEEEEVKDEETSKGNIKKIGKESSKKGKEMSCQEGGGSDDADVDADADAAAAAAKKLTFEEFLVKRFLHIGEKLMNCITILYTHLPTSLIPLEVAKTLIGVNGLLQTLLHNVAVINEGLSEGDNGVEDAKKKITKLSMCRTEFLEILKALREAVSLPDFTEESTIRNFCIRHATLIFCTVSSSAKLHAEGMTPLELLVIDEAAQLKECESTIPLQLSGLRHAILVGDERQLPAMVQSKICVNVEFGRSLFERLVLLGHGKHLLNVQYRMHPSISLFPNEEFYDKQISDGPNVKERTYEMRFLNGNIFGSYSFINVAKGREEFGNGHSPRNMMEVAVVAEIVAGLYKESVARKQRLSVGCISPYNAQVFAIQEKLGKSDEFCNSMFRIKHVDIRQKVVSILLELSNGWRQPSREKTNTKMAGVSSQLLEQYNVNGYLSLIWSVDVHKEASMHIQVIVFWDILPVYKISDVSRHLNIRFGNYTPNTIKLCKYRRVEGKLVLPMTWPLDSDALTLASYDPSDGKTKRLSQVAEIPKTFSSTSIYMKSFIYPLIEETRADLSSHMATLFRAPICQIFDVRISKDHKPPKDLYYHLSLMTVRDTENGEVEYEPEVGDLIALTDVRPKCVNDLNRPRTSYLLAFVQGNSEISDDLLILSSKPIVYERNEQKRGMLFAVSLTNLTTNIRIWNALNLDLEGANTNVIRKVLQPSHAVGENCTLCSPETIRGFPIASLREAIRQCIKLDDSQEAAVLSCIATRECHHQNGVKLIWGPPGTGKTKTVASLLFALLRMKCRTLTCAPTNIAVLGVAARFMGMVQDTLKYDTYGLGDVLLFGNGKRMKIQDCEELHDVFLSKRVASLAACFAPCSGWKEKPKGKDSDDDSGEDEDEEEEVKDEAEEEEEEEVKDETEEEEEEEEEEEVKDEAEEEEEEEEVKDEAEEEEEEEEVKDEETLKGNIKKIGKESSKKGKEMSCQEGGGSDDADADAAAAAAAAKKLTFEEFLVKRFLDIGEKLMNCITILYTHLPTSLIPLEVAKTLIGVTGLLQTLLHNVAVINEGLSEGENGVEEAKKKITKLSMCRTDFLEILKTLRETVSLPDFTEECTIRDFCLRHATLIFCTVSSAAKLHAEGMTPLELLVIDEAAQLKECESAIPLQLNGLRHAILVGDERQLPAMVQSEICKNVEFGRSLFERLVLLGHGKHLLNVQYRMHPSISLFPNEEFYDKQILDGPNVKERTYDMRFLNGNMFGSYSFINVAKGREEFGNGHSPRNMVEVAVVAEIVAGLYNESVARKQRLSVGCISPYNAQVFAIQEKLGKSRPNQQPPEIRVRPYSSKLQVINIKTKMLKEEPTNGNTRTVRKGGVMASSSKKIPEFPKLKHLVLLERSFVRVPKIFVRVGSLIKASPY</sequence>
<name>A0AA88QM19_9ASTE</name>
<protein>
    <recommendedName>
        <fullName evidence="2">AAA+ ATPase domain-containing protein</fullName>
    </recommendedName>
</protein>
<evidence type="ECO:0000313" key="3">
    <source>
        <dbReference type="EMBL" id="KAK2967719.1"/>
    </source>
</evidence>
<dbReference type="InterPro" id="IPR027417">
    <property type="entry name" value="P-loop_NTPase"/>
</dbReference>
<dbReference type="Pfam" id="PF20073">
    <property type="entry name" value="DUF6469"/>
    <property type="match status" value="2"/>
</dbReference>
<feature type="region of interest" description="Disordered" evidence="1">
    <location>
        <begin position="395"/>
        <end position="462"/>
    </location>
</feature>
<dbReference type="Gene3D" id="3.40.50.300">
    <property type="entry name" value="P-loop containing nucleotide triphosphate hydrolases"/>
    <property type="match status" value="6"/>
</dbReference>
<dbReference type="InterPro" id="IPR041679">
    <property type="entry name" value="DNA2/NAM7-like_C"/>
</dbReference>
<dbReference type="PANTHER" id="PTHR10887:SF522">
    <property type="entry name" value="P-LOOP CONTAINING NUCLEOSIDE TRIPHOSPHATE HYDROLASES SUPERFAMILY PROTEIN"/>
    <property type="match status" value="1"/>
</dbReference>
<reference evidence="3" key="1">
    <citation type="submission" date="2022-12" db="EMBL/GenBank/DDBJ databases">
        <title>Draft genome assemblies for two species of Escallonia (Escalloniales).</title>
        <authorList>
            <person name="Chanderbali A."/>
            <person name="Dervinis C."/>
            <person name="Anghel I."/>
            <person name="Soltis D."/>
            <person name="Soltis P."/>
            <person name="Zapata F."/>
        </authorList>
    </citation>
    <scope>NUCLEOTIDE SEQUENCE</scope>
    <source>
        <strain evidence="3">UCBG92.1500</strain>
        <tissue evidence="3">Leaf</tissue>
    </source>
</reference>
<feature type="compositionally biased region" description="Basic and acidic residues" evidence="1">
    <location>
        <begin position="440"/>
        <end position="452"/>
    </location>
</feature>
<dbReference type="InterPro" id="IPR045055">
    <property type="entry name" value="DNA2/NAM7-like"/>
</dbReference>
<dbReference type="InterPro" id="IPR045529">
    <property type="entry name" value="DUF6469"/>
</dbReference>
<keyword evidence="4" id="KW-1185">Reference proteome</keyword>
<gene>
    <name evidence="3" type="ORF">RJ640_028450</name>
</gene>
<dbReference type="EMBL" id="JAVXUO010002995">
    <property type="protein sequence ID" value="KAK2967719.1"/>
    <property type="molecule type" value="Genomic_DNA"/>
</dbReference>